<evidence type="ECO:0000313" key="4">
    <source>
        <dbReference type="EMBL" id="KAK4766935.1"/>
    </source>
</evidence>
<dbReference type="Pfam" id="PF00400">
    <property type="entry name" value="WD40"/>
    <property type="match status" value="2"/>
</dbReference>
<dbReference type="InterPro" id="IPR019775">
    <property type="entry name" value="WD40_repeat_CS"/>
</dbReference>
<dbReference type="InterPro" id="IPR001680">
    <property type="entry name" value="WD40_rpt"/>
</dbReference>
<evidence type="ECO:0000313" key="5">
    <source>
        <dbReference type="Proteomes" id="UP001346149"/>
    </source>
</evidence>
<gene>
    <name evidence="4" type="ORF">SAY86_014686</name>
</gene>
<dbReference type="PROSITE" id="PS50294">
    <property type="entry name" value="WD_REPEATS_REGION"/>
    <property type="match status" value="1"/>
</dbReference>
<dbReference type="AlphaFoldDB" id="A0AAN7KHH1"/>
<dbReference type="PROSITE" id="PS50082">
    <property type="entry name" value="WD_REPEATS_2"/>
    <property type="match status" value="2"/>
</dbReference>
<protein>
    <submittedName>
        <fullName evidence="4">Uncharacterized protein</fullName>
    </submittedName>
</protein>
<dbReference type="SUPFAM" id="SSF50978">
    <property type="entry name" value="WD40 repeat-like"/>
    <property type="match status" value="1"/>
</dbReference>
<evidence type="ECO:0000256" key="3">
    <source>
        <dbReference type="PROSITE-ProRule" id="PRU00221"/>
    </source>
</evidence>
<dbReference type="Gene3D" id="2.130.10.10">
    <property type="entry name" value="YVTN repeat-like/Quinoprotein amine dehydrogenase"/>
    <property type="match status" value="1"/>
</dbReference>
<dbReference type="Proteomes" id="UP001346149">
    <property type="component" value="Unassembled WGS sequence"/>
</dbReference>
<keyword evidence="1 3" id="KW-0853">WD repeat</keyword>
<sequence>MSSGFPIAMQCKAAEKPAAAAAGVYTHVSQWPVYALAWSHRGASCSPRLAVGSFLEDYTNKVEVVQFNPDSSVFYTDTRLVFEHPYAPTNIMFLPSEASDGTELLVTSGDYLRVWGVHHDRVEMRSHLNSRRSSEFSSAITSFDWAAFDLARIVACSVDTTCSVWDLEKEAVEAQLVAHEKEVYDVSWGGTSVFASVSGDGSVRVFDLRDKERSTIIYENPSVPGIEQRQPLLRLEWNKADPRFMATFGLDSSVVVILDIRLPAAPLVELNKHLGSVNAVSWAPRDGRHLCSVGDDSRALIWDVVGATRHDSGGGNNGTDNMVEPEMWHESTAPVNNVRWSPVEVDCIAVTFSNKLQLLRV</sequence>
<accession>A0AAN7KHH1</accession>
<comment type="caution">
    <text evidence="4">The sequence shown here is derived from an EMBL/GenBank/DDBJ whole genome shotgun (WGS) entry which is preliminary data.</text>
</comment>
<dbReference type="EMBL" id="JAXQNO010000022">
    <property type="protein sequence ID" value="KAK4766935.1"/>
    <property type="molecule type" value="Genomic_DNA"/>
</dbReference>
<feature type="repeat" description="WD" evidence="3">
    <location>
        <begin position="176"/>
        <end position="216"/>
    </location>
</feature>
<evidence type="ECO:0000256" key="2">
    <source>
        <dbReference type="ARBA" id="ARBA00022737"/>
    </source>
</evidence>
<dbReference type="PANTHER" id="PTHR19919">
    <property type="entry name" value="WD REPEAT CONTAINING PROTEIN"/>
    <property type="match status" value="1"/>
</dbReference>
<keyword evidence="2" id="KW-0677">Repeat</keyword>
<feature type="repeat" description="WD" evidence="3">
    <location>
        <begin position="270"/>
        <end position="304"/>
    </location>
</feature>
<evidence type="ECO:0000256" key="1">
    <source>
        <dbReference type="ARBA" id="ARBA00022574"/>
    </source>
</evidence>
<dbReference type="SMART" id="SM00320">
    <property type="entry name" value="WD40"/>
    <property type="match status" value="3"/>
</dbReference>
<reference evidence="4 5" key="1">
    <citation type="journal article" date="2023" name="Hortic Res">
        <title>Pangenome of water caltrop reveals structural variations and asymmetric subgenome divergence after allopolyploidization.</title>
        <authorList>
            <person name="Zhang X."/>
            <person name="Chen Y."/>
            <person name="Wang L."/>
            <person name="Yuan Y."/>
            <person name="Fang M."/>
            <person name="Shi L."/>
            <person name="Lu R."/>
            <person name="Comes H.P."/>
            <person name="Ma Y."/>
            <person name="Chen Y."/>
            <person name="Huang G."/>
            <person name="Zhou Y."/>
            <person name="Zheng Z."/>
            <person name="Qiu Y."/>
        </authorList>
    </citation>
    <scope>NUCLEOTIDE SEQUENCE [LARGE SCALE GENOMIC DNA]</scope>
    <source>
        <strain evidence="4">F231</strain>
    </source>
</reference>
<dbReference type="InterPro" id="IPR045159">
    <property type="entry name" value="DCAF7-like"/>
</dbReference>
<name>A0AAN7KHH1_TRANT</name>
<keyword evidence="5" id="KW-1185">Reference proteome</keyword>
<dbReference type="PROSITE" id="PS00678">
    <property type="entry name" value="WD_REPEATS_1"/>
    <property type="match status" value="1"/>
</dbReference>
<dbReference type="InterPro" id="IPR015943">
    <property type="entry name" value="WD40/YVTN_repeat-like_dom_sf"/>
</dbReference>
<dbReference type="InterPro" id="IPR036322">
    <property type="entry name" value="WD40_repeat_dom_sf"/>
</dbReference>
<organism evidence="4 5">
    <name type="scientific">Trapa natans</name>
    <name type="common">Water chestnut</name>
    <dbReference type="NCBI Taxonomy" id="22666"/>
    <lineage>
        <taxon>Eukaryota</taxon>
        <taxon>Viridiplantae</taxon>
        <taxon>Streptophyta</taxon>
        <taxon>Embryophyta</taxon>
        <taxon>Tracheophyta</taxon>
        <taxon>Spermatophyta</taxon>
        <taxon>Magnoliopsida</taxon>
        <taxon>eudicotyledons</taxon>
        <taxon>Gunneridae</taxon>
        <taxon>Pentapetalae</taxon>
        <taxon>rosids</taxon>
        <taxon>malvids</taxon>
        <taxon>Myrtales</taxon>
        <taxon>Lythraceae</taxon>
        <taxon>Trapa</taxon>
    </lineage>
</organism>
<proteinExistence type="predicted"/>